<organism evidence="2 3">
    <name type="scientific">Cyphellophora europaea (strain CBS 101466)</name>
    <name type="common">Phialophora europaea</name>
    <dbReference type="NCBI Taxonomy" id="1220924"/>
    <lineage>
        <taxon>Eukaryota</taxon>
        <taxon>Fungi</taxon>
        <taxon>Dikarya</taxon>
        <taxon>Ascomycota</taxon>
        <taxon>Pezizomycotina</taxon>
        <taxon>Eurotiomycetes</taxon>
        <taxon>Chaetothyriomycetidae</taxon>
        <taxon>Chaetothyriales</taxon>
        <taxon>Cyphellophoraceae</taxon>
        <taxon>Cyphellophora</taxon>
    </lineage>
</organism>
<dbReference type="VEuPathDB" id="FungiDB:HMPREF1541_04693"/>
<evidence type="ECO:0000313" key="3">
    <source>
        <dbReference type="Proteomes" id="UP000030752"/>
    </source>
</evidence>
<dbReference type="Proteomes" id="UP000030752">
    <property type="component" value="Unassembled WGS sequence"/>
</dbReference>
<accession>W2RV94</accession>
<dbReference type="InParanoid" id="W2RV94"/>
<dbReference type="SUPFAM" id="SSF56601">
    <property type="entry name" value="beta-lactamase/transpeptidase-like"/>
    <property type="match status" value="1"/>
</dbReference>
<name>W2RV94_CYPE1</name>
<dbReference type="RefSeq" id="XP_008717259.1">
    <property type="nucleotide sequence ID" value="XM_008719037.1"/>
</dbReference>
<dbReference type="OrthoDB" id="428260at2759"/>
<gene>
    <name evidence="2" type="ORF">HMPREF1541_04693</name>
</gene>
<dbReference type="PANTHER" id="PTHR43283">
    <property type="entry name" value="BETA-LACTAMASE-RELATED"/>
    <property type="match status" value="1"/>
</dbReference>
<reference evidence="2 3" key="1">
    <citation type="submission" date="2013-03" db="EMBL/GenBank/DDBJ databases">
        <title>The Genome Sequence of Phialophora europaea CBS 101466.</title>
        <authorList>
            <consortium name="The Broad Institute Genomics Platform"/>
            <person name="Cuomo C."/>
            <person name="de Hoog S."/>
            <person name="Gorbushina A."/>
            <person name="Walker B."/>
            <person name="Young S.K."/>
            <person name="Zeng Q."/>
            <person name="Gargeya S."/>
            <person name="Fitzgerald M."/>
            <person name="Haas B."/>
            <person name="Abouelleil A."/>
            <person name="Allen A.W."/>
            <person name="Alvarado L."/>
            <person name="Arachchi H.M."/>
            <person name="Berlin A.M."/>
            <person name="Chapman S.B."/>
            <person name="Gainer-Dewar J."/>
            <person name="Goldberg J."/>
            <person name="Griggs A."/>
            <person name="Gujja S."/>
            <person name="Hansen M."/>
            <person name="Howarth C."/>
            <person name="Imamovic A."/>
            <person name="Ireland A."/>
            <person name="Larimer J."/>
            <person name="McCowan C."/>
            <person name="Murphy C."/>
            <person name="Pearson M."/>
            <person name="Poon T.W."/>
            <person name="Priest M."/>
            <person name="Roberts A."/>
            <person name="Saif S."/>
            <person name="Shea T."/>
            <person name="Sisk P."/>
            <person name="Sykes S."/>
            <person name="Wortman J."/>
            <person name="Nusbaum C."/>
            <person name="Birren B."/>
        </authorList>
    </citation>
    <scope>NUCLEOTIDE SEQUENCE [LARGE SCALE GENOMIC DNA]</scope>
    <source>
        <strain evidence="2 3">CBS 101466</strain>
    </source>
</reference>
<dbReference type="GeneID" id="19972032"/>
<dbReference type="HOGENOM" id="CLU_020027_11_1_1"/>
<dbReference type="AlphaFoldDB" id="W2RV94"/>
<proteinExistence type="predicted"/>
<dbReference type="eggNOG" id="ENOG502QQGR">
    <property type="taxonomic scope" value="Eukaryota"/>
</dbReference>
<dbReference type="InterPro" id="IPR001466">
    <property type="entry name" value="Beta-lactam-related"/>
</dbReference>
<keyword evidence="3" id="KW-1185">Reference proteome</keyword>
<evidence type="ECO:0000259" key="1">
    <source>
        <dbReference type="Pfam" id="PF00144"/>
    </source>
</evidence>
<dbReference type="InterPro" id="IPR012338">
    <property type="entry name" value="Beta-lactam/transpept-like"/>
</dbReference>
<dbReference type="EMBL" id="KB822720">
    <property type="protein sequence ID" value="ETN40416.1"/>
    <property type="molecule type" value="Genomic_DNA"/>
</dbReference>
<feature type="domain" description="Beta-lactamase-related" evidence="1">
    <location>
        <begin position="23"/>
        <end position="392"/>
    </location>
</feature>
<dbReference type="Gene3D" id="3.40.710.10">
    <property type="entry name" value="DD-peptidase/beta-lactamase superfamily"/>
    <property type="match status" value="1"/>
</dbReference>
<dbReference type="Pfam" id="PF00144">
    <property type="entry name" value="Beta-lactamase"/>
    <property type="match status" value="1"/>
</dbReference>
<sequence length="414" mass="45486">MAKIQEAAIPELRSQIDALTSAEDGVPGLVFAAVNKQGDIIFEHASGNLGAAREEPMTLDNVFWIASCTKMITGVACMQLVEQGKLSLDSVEEVERLAPELKAVQVLQEDGSLKPKEKGITLRMLLSHTAGFGYSFFNAKLLKHYGARGLDEFTGVPSEFLSQPLVNQPGSRWEYGINIDWAGQLVERVTGLTLNEYFQQHIFKPLGIKNISMFPTDSMADKLCYMNMRNPADGKVYPNLSGHLVRSQLMASNDEQKKAIFNAGGHGCFAQPREYCAIIAMLLNGGVSAKTGERVLKAETVDKMFENQIPEFPGFARQGIDPPRPDFANALPNMYPEPDDPPQGWGLTFFLHLQDSAVHSKGTGWWAGLPNLFWWCDRTRGVGGIIASQIVPFGDLKVMGLWGGLEHGINSALE</sequence>
<dbReference type="InterPro" id="IPR050789">
    <property type="entry name" value="Diverse_Enzym_Activities"/>
</dbReference>
<protein>
    <recommendedName>
        <fullName evidence="1">Beta-lactamase-related domain-containing protein</fullName>
    </recommendedName>
</protein>
<evidence type="ECO:0000313" key="2">
    <source>
        <dbReference type="EMBL" id="ETN40416.1"/>
    </source>
</evidence>
<dbReference type="PANTHER" id="PTHR43283:SF3">
    <property type="entry name" value="BETA-LACTAMASE FAMILY PROTEIN (AFU_ORTHOLOGUE AFUA_5G07500)"/>
    <property type="match status" value="1"/>
</dbReference>